<dbReference type="InterPro" id="IPR001783">
    <property type="entry name" value="Lumazine-bd"/>
</dbReference>
<dbReference type="InterPro" id="IPR023366">
    <property type="entry name" value="ATP_synth_asu-like_sf"/>
</dbReference>
<dbReference type="NCBIfam" id="NF009566">
    <property type="entry name" value="PRK13020.1"/>
    <property type="match status" value="1"/>
</dbReference>
<evidence type="ECO:0000259" key="4">
    <source>
        <dbReference type="PROSITE" id="PS51177"/>
    </source>
</evidence>
<dbReference type="InterPro" id="IPR026017">
    <property type="entry name" value="Lumazine-bd_dom"/>
</dbReference>
<dbReference type="InterPro" id="IPR017938">
    <property type="entry name" value="Riboflavin_synthase-like_b-brl"/>
</dbReference>
<dbReference type="RefSeq" id="WP_203569961.1">
    <property type="nucleotide sequence ID" value="NZ_WOFE01000001.1"/>
</dbReference>
<accession>A0ABS2C955</accession>
<dbReference type="PANTHER" id="PTHR21098:SF0">
    <property type="entry name" value="RIBOFLAVIN SYNTHASE"/>
    <property type="match status" value="1"/>
</dbReference>
<dbReference type="Gene3D" id="2.40.30.20">
    <property type="match status" value="2"/>
</dbReference>
<dbReference type="CDD" id="cd00402">
    <property type="entry name" value="Riboflavin_synthase_like"/>
    <property type="match status" value="1"/>
</dbReference>
<name>A0ABS2C955_9NEIS</name>
<feature type="domain" description="Lumazine-binding" evidence="4">
    <location>
        <begin position="1"/>
        <end position="98"/>
    </location>
</feature>
<dbReference type="Proteomes" id="UP001195660">
    <property type="component" value="Unassembled WGS sequence"/>
</dbReference>
<dbReference type="PROSITE" id="PS51177">
    <property type="entry name" value="LUMAZINE_BIND"/>
    <property type="match status" value="2"/>
</dbReference>
<dbReference type="PANTHER" id="PTHR21098">
    <property type="entry name" value="RIBOFLAVIN SYNTHASE ALPHA CHAIN"/>
    <property type="match status" value="1"/>
</dbReference>
<feature type="repeat" description="Lumazine-binding" evidence="3">
    <location>
        <begin position="99"/>
        <end position="197"/>
    </location>
</feature>
<dbReference type="SUPFAM" id="SSF63380">
    <property type="entry name" value="Riboflavin synthase domain-like"/>
    <property type="match status" value="2"/>
</dbReference>
<dbReference type="PIRSF" id="PIRSF000498">
    <property type="entry name" value="Riboflavin_syn_A"/>
    <property type="match status" value="1"/>
</dbReference>
<comment type="caution">
    <text evidence="5">The sequence shown here is derived from an EMBL/GenBank/DDBJ whole genome shotgun (WGS) entry which is preliminary data.</text>
</comment>
<feature type="domain" description="Lumazine-binding" evidence="4">
    <location>
        <begin position="99"/>
        <end position="197"/>
    </location>
</feature>
<keyword evidence="1" id="KW-0677">Repeat</keyword>
<sequence length="234" mass="25807">MFTGIVQGVARIKSVLDREGIRTFEIAFPEGFCADIQIGASVAIDGVCLTVTQIEPDNRLFFDVMLQSLKITTLAQYAVEDCVNAERAAKDGAEIGGHPLSGHVDFTASVMQVRQDANNYCMRIAVPKEALRYVFAKGYIAVNGASLTVSEVNKSEGWFEVWLIPETRRMTVFEYKTVGDQLNIEIERATQVVVDTVRECLEDRLGTLLPALEALLAQQGVDINTLTLPTNKDM</sequence>
<dbReference type="EC" id="2.5.1.9" evidence="2"/>
<evidence type="ECO:0000256" key="3">
    <source>
        <dbReference type="PROSITE-ProRule" id="PRU00524"/>
    </source>
</evidence>
<dbReference type="NCBIfam" id="NF006767">
    <property type="entry name" value="PRK09289.1"/>
    <property type="match status" value="1"/>
</dbReference>
<dbReference type="NCBIfam" id="TIGR00187">
    <property type="entry name" value="ribE"/>
    <property type="match status" value="1"/>
</dbReference>
<dbReference type="Pfam" id="PF00677">
    <property type="entry name" value="Lum_binding"/>
    <property type="match status" value="2"/>
</dbReference>
<organism evidence="5 6">
    <name type="scientific">Deefgea chitinilytica</name>
    <dbReference type="NCBI Taxonomy" id="570276"/>
    <lineage>
        <taxon>Bacteria</taxon>
        <taxon>Pseudomonadati</taxon>
        <taxon>Pseudomonadota</taxon>
        <taxon>Betaproteobacteria</taxon>
        <taxon>Neisseriales</taxon>
        <taxon>Chitinibacteraceae</taxon>
        <taxon>Deefgea</taxon>
    </lineage>
</organism>
<dbReference type="EMBL" id="WOFE01000001">
    <property type="protein sequence ID" value="MBM5570679.1"/>
    <property type="molecule type" value="Genomic_DNA"/>
</dbReference>
<evidence type="ECO:0000256" key="1">
    <source>
        <dbReference type="ARBA" id="ARBA00022737"/>
    </source>
</evidence>
<proteinExistence type="predicted"/>
<keyword evidence="6" id="KW-1185">Reference proteome</keyword>
<evidence type="ECO:0000256" key="2">
    <source>
        <dbReference type="NCBIfam" id="TIGR00187"/>
    </source>
</evidence>
<feature type="repeat" description="Lumazine-binding" evidence="3">
    <location>
        <begin position="1"/>
        <end position="98"/>
    </location>
</feature>
<protein>
    <recommendedName>
        <fullName evidence="2">Riboflavin synthase</fullName>
        <ecNumber evidence="2">2.5.1.9</ecNumber>
    </recommendedName>
</protein>
<reference evidence="5 6" key="1">
    <citation type="submission" date="2019-11" db="EMBL/GenBank/DDBJ databases">
        <title>Novel Deefgea species.</title>
        <authorList>
            <person name="Han J.-H."/>
        </authorList>
    </citation>
    <scope>NUCLEOTIDE SEQUENCE [LARGE SCALE GENOMIC DNA]</scope>
    <source>
        <strain evidence="5 6">LMG 24817</strain>
    </source>
</reference>
<evidence type="ECO:0000313" key="5">
    <source>
        <dbReference type="EMBL" id="MBM5570679.1"/>
    </source>
</evidence>
<gene>
    <name evidence="5" type="ORF">GM173_03690</name>
</gene>
<evidence type="ECO:0000313" key="6">
    <source>
        <dbReference type="Proteomes" id="UP001195660"/>
    </source>
</evidence>